<feature type="transmembrane region" description="Helical" evidence="1">
    <location>
        <begin position="82"/>
        <end position="99"/>
    </location>
</feature>
<protein>
    <submittedName>
        <fullName evidence="2">Uncharacterized protein</fullName>
    </submittedName>
</protein>
<keyword evidence="1" id="KW-1133">Transmembrane helix</keyword>
<reference evidence="2 3" key="1">
    <citation type="journal article" date="2017" name="ISME J.">
        <title>Potential for microbial H2 and metal transformations associated with novel bacteria and archaea in deep terrestrial subsurface sediments.</title>
        <authorList>
            <person name="Hernsdorf A.W."/>
            <person name="Amano Y."/>
            <person name="Miyakawa K."/>
            <person name="Ise K."/>
            <person name="Suzuki Y."/>
            <person name="Anantharaman K."/>
            <person name="Probst A."/>
            <person name="Burstein D."/>
            <person name="Thomas B.C."/>
            <person name="Banfield J.F."/>
        </authorList>
    </citation>
    <scope>NUCLEOTIDE SEQUENCE [LARGE SCALE GENOMIC DNA]</scope>
    <source>
        <strain evidence="2">HGW-Falkowbacteria-2</strain>
    </source>
</reference>
<name>A0A2N2E3U0_9BACT</name>
<proteinExistence type="predicted"/>
<evidence type="ECO:0000256" key="1">
    <source>
        <dbReference type="SAM" id="Phobius"/>
    </source>
</evidence>
<evidence type="ECO:0000313" key="3">
    <source>
        <dbReference type="Proteomes" id="UP000233325"/>
    </source>
</evidence>
<sequence>MLQNINNGDLHSKLSFPADNDYRQRTGVEQSKRTCSTGQEPVTLGSRLINITLKCMRELSGFLGFLVLILALRWVMPPEAADLAGEILVSILTIIRNLLMQART</sequence>
<keyword evidence="1" id="KW-0472">Membrane</keyword>
<organism evidence="2 3">
    <name type="scientific">Candidatus Falkowbacteria bacterium HGW-Falkowbacteria-2</name>
    <dbReference type="NCBI Taxonomy" id="2013769"/>
    <lineage>
        <taxon>Bacteria</taxon>
        <taxon>Candidatus Falkowiibacteriota</taxon>
    </lineage>
</organism>
<dbReference type="EMBL" id="PHAH01000001">
    <property type="protein sequence ID" value="PKM89405.1"/>
    <property type="molecule type" value="Genomic_DNA"/>
</dbReference>
<comment type="caution">
    <text evidence="2">The sequence shown here is derived from an EMBL/GenBank/DDBJ whole genome shotgun (WGS) entry which is preliminary data.</text>
</comment>
<dbReference type="AlphaFoldDB" id="A0A2N2E3U0"/>
<gene>
    <name evidence="2" type="ORF">CVU83_00085</name>
</gene>
<feature type="transmembrane region" description="Helical" evidence="1">
    <location>
        <begin position="59"/>
        <end position="76"/>
    </location>
</feature>
<accession>A0A2N2E3U0</accession>
<keyword evidence="1" id="KW-0812">Transmembrane</keyword>
<dbReference type="Proteomes" id="UP000233325">
    <property type="component" value="Unassembled WGS sequence"/>
</dbReference>
<evidence type="ECO:0000313" key="2">
    <source>
        <dbReference type="EMBL" id="PKM89405.1"/>
    </source>
</evidence>